<dbReference type="Pfam" id="PF18604">
    <property type="entry name" value="PreAtp-grasp"/>
    <property type="match status" value="1"/>
</dbReference>
<dbReference type="Gene3D" id="3.30.470.20">
    <property type="entry name" value="ATP-grasp fold, B domain"/>
    <property type="match status" value="1"/>
</dbReference>
<dbReference type="GO" id="GO:0046872">
    <property type="term" value="F:metal ion binding"/>
    <property type="evidence" value="ECO:0007669"/>
    <property type="project" value="InterPro"/>
</dbReference>
<organism evidence="3 4">
    <name type="scientific">Streptomyces venezuelae</name>
    <dbReference type="NCBI Taxonomy" id="54571"/>
    <lineage>
        <taxon>Bacteria</taxon>
        <taxon>Bacillati</taxon>
        <taxon>Actinomycetota</taxon>
        <taxon>Actinomycetes</taxon>
        <taxon>Kitasatosporales</taxon>
        <taxon>Streptomycetaceae</taxon>
        <taxon>Streptomyces</taxon>
    </lineage>
</organism>
<keyword evidence="1" id="KW-0547">Nucleotide-binding</keyword>
<dbReference type="Proteomes" id="UP000324101">
    <property type="component" value="Chromosome"/>
</dbReference>
<dbReference type="Pfam" id="PF02655">
    <property type="entry name" value="ATP-grasp_3"/>
    <property type="match status" value="1"/>
</dbReference>
<evidence type="ECO:0000313" key="3">
    <source>
        <dbReference type="EMBL" id="QES57086.1"/>
    </source>
</evidence>
<dbReference type="OrthoDB" id="20966at2"/>
<reference evidence="3 4" key="1">
    <citation type="submission" date="2018-05" db="EMBL/GenBank/DDBJ databases">
        <title>Streptomyces venezuelae.</title>
        <authorList>
            <person name="Kim W."/>
            <person name="Lee N."/>
            <person name="Cho B.-K."/>
        </authorList>
    </citation>
    <scope>NUCLEOTIDE SEQUENCE [LARGE SCALE GENOMIC DNA]</scope>
    <source>
        <strain evidence="3 4">ATCC 21018</strain>
    </source>
</reference>
<dbReference type="PROSITE" id="PS50975">
    <property type="entry name" value="ATP_GRASP"/>
    <property type="match status" value="1"/>
</dbReference>
<name>A0A5P2DPT6_STRVZ</name>
<feature type="domain" description="ATP-grasp" evidence="2">
    <location>
        <begin position="168"/>
        <end position="375"/>
    </location>
</feature>
<keyword evidence="1" id="KW-0067">ATP-binding</keyword>
<accession>A0A5P2DPT6</accession>
<evidence type="ECO:0000313" key="4">
    <source>
        <dbReference type="Proteomes" id="UP000324101"/>
    </source>
</evidence>
<dbReference type="InterPro" id="IPR040754">
    <property type="entry name" value="PreAtp-grasp"/>
</dbReference>
<protein>
    <recommendedName>
        <fullName evidence="2">ATP-grasp domain-containing protein</fullName>
    </recommendedName>
</protein>
<sequence>MTGTEFNRRLKTAVAGGPSGSLVFLGNFEVEEQWARGETGLPRVSSAGNTAVVNRMDEFALLLGDADDHVVLKTEPDPGYLAYLRELGLGLPTVHVVRGQDPGNTVTQDALADSRLLAVLAELGAQGALLSPHGVSEWEEDLAGKAGIALAAPSADLCKSVNSKVYSRRVADELGLRQPRGWACETLDELRTAVAAAAHLLDAGATVLVKEAFGVSGKGIAEIESTRRLERLERMVMKSARKSGTEGIAFVLEEKVAKTTDLNYQFTIARDGSVRLDFVKEALTEGGVHKGHRFPPRLTAEQHEVIDRTAGLLGRRLADDGFFGVVGVDAMLDPDGGVYPVIEINARNNMSTYQARLQEELLGEGQLALARHYSLVLDHALPFDTLRRVLDGLLLDRPGGSGLVVNNYATVNAGAGSGSPFNGRLYGLITGDSAEQLAALDAAVTERLGPGGALDASRVQDTARS</sequence>
<dbReference type="EMBL" id="CP029189">
    <property type="protein sequence ID" value="QES57086.1"/>
    <property type="molecule type" value="Genomic_DNA"/>
</dbReference>
<evidence type="ECO:0000256" key="1">
    <source>
        <dbReference type="PROSITE-ProRule" id="PRU00409"/>
    </source>
</evidence>
<dbReference type="GO" id="GO:0005524">
    <property type="term" value="F:ATP binding"/>
    <property type="evidence" value="ECO:0007669"/>
    <property type="project" value="UniProtKB-UniRule"/>
</dbReference>
<dbReference type="InterPro" id="IPR003806">
    <property type="entry name" value="ATP-grasp_PylC-type"/>
</dbReference>
<dbReference type="AlphaFoldDB" id="A0A5P2DPT6"/>
<evidence type="ECO:0000259" key="2">
    <source>
        <dbReference type="PROSITE" id="PS50975"/>
    </source>
</evidence>
<gene>
    <name evidence="3" type="ORF">DEJ51_25295</name>
</gene>
<dbReference type="SUPFAM" id="SSF56059">
    <property type="entry name" value="Glutathione synthetase ATP-binding domain-like"/>
    <property type="match status" value="1"/>
</dbReference>
<dbReference type="InterPro" id="IPR011761">
    <property type="entry name" value="ATP-grasp"/>
</dbReference>
<dbReference type="RefSeq" id="WP_150259909.1">
    <property type="nucleotide sequence ID" value="NZ_CP029189.1"/>
</dbReference>
<proteinExistence type="predicted"/>